<dbReference type="PANTHER" id="PTHR42977">
    <property type="entry name" value="HYDROLASE-RELATED"/>
    <property type="match status" value="1"/>
</dbReference>
<dbReference type="Proteomes" id="UP000708576">
    <property type="component" value="Unassembled WGS sequence"/>
</dbReference>
<dbReference type="InterPro" id="IPR000073">
    <property type="entry name" value="AB_hydrolase_1"/>
</dbReference>
<keyword evidence="4" id="KW-1185">Reference proteome</keyword>
<evidence type="ECO:0000256" key="1">
    <source>
        <dbReference type="ARBA" id="ARBA00022801"/>
    </source>
</evidence>
<dbReference type="EMBL" id="JAGUCO010000004">
    <property type="protein sequence ID" value="MBS2098277.1"/>
    <property type="molecule type" value="Genomic_DNA"/>
</dbReference>
<dbReference type="InterPro" id="IPR029058">
    <property type="entry name" value="AB_hydrolase_fold"/>
</dbReference>
<keyword evidence="1 3" id="KW-0378">Hydrolase</keyword>
<protein>
    <submittedName>
        <fullName evidence="3">Alpha/beta fold hydrolase</fullName>
    </submittedName>
</protein>
<dbReference type="InterPro" id="IPR051340">
    <property type="entry name" value="Haloalkane_dehalogenase"/>
</dbReference>
<dbReference type="PRINTS" id="PR00111">
    <property type="entry name" value="ABHYDROLASE"/>
</dbReference>
<dbReference type="PRINTS" id="PR00412">
    <property type="entry name" value="EPOXHYDRLASE"/>
</dbReference>
<dbReference type="PANTHER" id="PTHR42977:SF3">
    <property type="entry name" value="AB HYDROLASE-1 DOMAIN-CONTAINING PROTEIN"/>
    <property type="match status" value="1"/>
</dbReference>
<name>A0ABS5JTT8_9BACT</name>
<dbReference type="Gene3D" id="3.40.50.1820">
    <property type="entry name" value="alpha/beta hydrolase"/>
    <property type="match status" value="1"/>
</dbReference>
<comment type="caution">
    <text evidence="3">The sequence shown here is derived from an EMBL/GenBank/DDBJ whole genome shotgun (WGS) entry which is preliminary data.</text>
</comment>
<evidence type="ECO:0000259" key="2">
    <source>
        <dbReference type="Pfam" id="PF00561"/>
    </source>
</evidence>
<gene>
    <name evidence="3" type="ORF">KEM10_08290</name>
</gene>
<dbReference type="InterPro" id="IPR000639">
    <property type="entry name" value="Epox_hydrolase-like"/>
</dbReference>
<dbReference type="RefSeq" id="WP_212215521.1">
    <property type="nucleotide sequence ID" value="NZ_JAGUCO010000004.1"/>
</dbReference>
<dbReference type="Pfam" id="PF00561">
    <property type="entry name" value="Abhydrolase_1"/>
    <property type="match status" value="1"/>
</dbReference>
<feature type="domain" description="AB hydrolase-1" evidence="2">
    <location>
        <begin position="40"/>
        <end position="156"/>
    </location>
</feature>
<evidence type="ECO:0000313" key="4">
    <source>
        <dbReference type="Proteomes" id="UP000708576"/>
    </source>
</evidence>
<dbReference type="SUPFAM" id="SSF53474">
    <property type="entry name" value="alpha/beta-Hydrolases"/>
    <property type="match status" value="1"/>
</dbReference>
<evidence type="ECO:0000313" key="3">
    <source>
        <dbReference type="EMBL" id="MBS2098277.1"/>
    </source>
</evidence>
<reference evidence="3 4" key="1">
    <citation type="journal article" date="2015" name="Int. J. Syst. Evol. Microbiol.">
        <title>Carboxylicivirga linearis sp. nov., isolated from a sea cucumber culture pond.</title>
        <authorList>
            <person name="Wang F.Q."/>
            <person name="Zhou Y.X."/>
            <person name="Lin X.Z."/>
            <person name="Chen G.J."/>
            <person name="Du Z.J."/>
        </authorList>
    </citation>
    <scope>NUCLEOTIDE SEQUENCE [LARGE SCALE GENOMIC DNA]</scope>
    <source>
        <strain evidence="3 4">FB218</strain>
    </source>
</reference>
<proteinExistence type="predicted"/>
<dbReference type="GO" id="GO:0016787">
    <property type="term" value="F:hydrolase activity"/>
    <property type="evidence" value="ECO:0007669"/>
    <property type="project" value="UniProtKB-KW"/>
</dbReference>
<accession>A0ABS5JTT8</accession>
<organism evidence="3 4">
    <name type="scientific">Carboxylicivirga linearis</name>
    <dbReference type="NCBI Taxonomy" id="1628157"/>
    <lineage>
        <taxon>Bacteria</taxon>
        <taxon>Pseudomonadati</taxon>
        <taxon>Bacteroidota</taxon>
        <taxon>Bacteroidia</taxon>
        <taxon>Marinilabiliales</taxon>
        <taxon>Marinilabiliaceae</taxon>
        <taxon>Carboxylicivirga</taxon>
    </lineage>
</organism>
<sequence length="290" mass="33231">MDGERNILNCWMIDFPYQSKYVSVQNIKTHYIDEGNSEQPIILLLHGVPTWCYLFRKIIQELISAGFRVVAPDVPGFGLTFRPLNSAFYTLQNLTSWLGAFLERLNFKKLTIVGHDWGAIIGTNYAVCNPELINGLMISNGFVPWGDCRLPMLLKAWKVFSQYSPWIPVGLVVWLFSKVRLSFNEISNYNKPFKQQSRKALRLIPALFPLGKSITDSIWKQLITASFPITTIFGKNDPITFSFYEELKQRLNSSSDHEHFLIDGGHFLPEDAGYEMASIIKKRVNETIII</sequence>